<dbReference type="GeneID" id="17039938"/>
<dbReference type="SUPFAM" id="SSF52058">
    <property type="entry name" value="L domain-like"/>
    <property type="match status" value="1"/>
</dbReference>
<keyword evidence="3" id="KW-0677">Repeat</keyword>
<protein>
    <submittedName>
        <fullName evidence="4">L domain-like protein</fullName>
    </submittedName>
</protein>
<dbReference type="KEGG" id="csl:COCSUDRAFT_66756"/>
<name>I0YU84_COCSC</name>
<dbReference type="AlphaFoldDB" id="I0YU84"/>
<sequence>MWAYLQLHAKHLSKCQPWFVNWLRPRAAAIQTLDATFSSDDSHRLELLLSLLGRTLQDLRLRSDTTDVVFGSSHISQPVLSHLACCPRLKRLTVSSAELMSVDLGALRFLDQLQEVSLTSKYDNTHHCLPEPLLCLGQLRVLHIRFPSLTSVQDAISKLTVLERLRIEGLQGGLSIEPGLGQLGSLRSLAFKDCSWLGDLSPNAPSWCPSLSGLTALTELVFNHCPQLNTLPDAVCELSALRRLVVSTEAGAWGGEHARRRSTDLQVPDNLGRLTNLRTLIVGLKTVKAIPEPILQLTALESLAITFCKLQRLPCGVAAMTNLRTLSLQGNPGLAIQESEEWAKMGSLETLTLSDIANLSPNSSFLAIAQLPALKKVSLKGSMPADSKSFKTLLRLSNELGARGIPVES</sequence>
<comment type="subcellular location">
    <subcellularLocation>
        <location evidence="1">Cytoplasm</location>
        <location evidence="1">Cytoskeleton</location>
        <location evidence="1">Cilium axoneme</location>
    </subcellularLocation>
</comment>
<keyword evidence="5" id="KW-1185">Reference proteome</keyword>
<dbReference type="OrthoDB" id="1668230at2759"/>
<dbReference type="InterPro" id="IPR032675">
    <property type="entry name" value="LRR_dom_sf"/>
</dbReference>
<evidence type="ECO:0000256" key="3">
    <source>
        <dbReference type="ARBA" id="ARBA00022737"/>
    </source>
</evidence>
<proteinExistence type="predicted"/>
<dbReference type="Gene3D" id="3.80.10.10">
    <property type="entry name" value="Ribonuclease Inhibitor"/>
    <property type="match status" value="2"/>
</dbReference>
<evidence type="ECO:0000313" key="4">
    <source>
        <dbReference type="EMBL" id="EIE21953.1"/>
    </source>
</evidence>
<evidence type="ECO:0000256" key="1">
    <source>
        <dbReference type="ARBA" id="ARBA00004430"/>
    </source>
</evidence>
<keyword evidence="2" id="KW-0433">Leucine-rich repeat</keyword>
<dbReference type="EMBL" id="AGSI01000011">
    <property type="protein sequence ID" value="EIE21953.1"/>
    <property type="molecule type" value="Genomic_DNA"/>
</dbReference>
<accession>I0YU84</accession>
<dbReference type="RefSeq" id="XP_005646497.1">
    <property type="nucleotide sequence ID" value="XM_005646440.1"/>
</dbReference>
<dbReference type="PANTHER" id="PTHR48051">
    <property type="match status" value="1"/>
</dbReference>
<dbReference type="Proteomes" id="UP000007264">
    <property type="component" value="Unassembled WGS sequence"/>
</dbReference>
<dbReference type="InterPro" id="IPR050216">
    <property type="entry name" value="LRR_domain-containing"/>
</dbReference>
<dbReference type="PANTHER" id="PTHR48051:SF1">
    <property type="entry name" value="RAS SUPPRESSOR PROTEIN 1"/>
    <property type="match status" value="1"/>
</dbReference>
<reference evidence="4 5" key="1">
    <citation type="journal article" date="2012" name="Genome Biol.">
        <title>The genome of the polar eukaryotic microalga coccomyxa subellipsoidea reveals traits of cold adaptation.</title>
        <authorList>
            <person name="Blanc G."/>
            <person name="Agarkova I."/>
            <person name="Grimwood J."/>
            <person name="Kuo A."/>
            <person name="Brueggeman A."/>
            <person name="Dunigan D."/>
            <person name="Gurnon J."/>
            <person name="Ladunga I."/>
            <person name="Lindquist E."/>
            <person name="Lucas S."/>
            <person name="Pangilinan J."/>
            <person name="Proschold T."/>
            <person name="Salamov A."/>
            <person name="Schmutz J."/>
            <person name="Weeks D."/>
            <person name="Yamada T."/>
            <person name="Claverie J.M."/>
            <person name="Grigoriev I."/>
            <person name="Van Etten J."/>
            <person name="Lomsadze A."/>
            <person name="Borodovsky M."/>
        </authorList>
    </citation>
    <scope>NUCLEOTIDE SEQUENCE [LARGE SCALE GENOMIC DNA]</scope>
    <source>
        <strain evidence="4 5">C-169</strain>
    </source>
</reference>
<evidence type="ECO:0000313" key="5">
    <source>
        <dbReference type="Proteomes" id="UP000007264"/>
    </source>
</evidence>
<evidence type="ECO:0000256" key="2">
    <source>
        <dbReference type="ARBA" id="ARBA00022614"/>
    </source>
</evidence>
<comment type="caution">
    <text evidence="4">The sequence shown here is derived from an EMBL/GenBank/DDBJ whole genome shotgun (WGS) entry which is preliminary data.</text>
</comment>
<gene>
    <name evidence="4" type="ORF">COCSUDRAFT_66756</name>
</gene>
<organism evidence="4 5">
    <name type="scientific">Coccomyxa subellipsoidea (strain C-169)</name>
    <name type="common">Green microalga</name>
    <dbReference type="NCBI Taxonomy" id="574566"/>
    <lineage>
        <taxon>Eukaryota</taxon>
        <taxon>Viridiplantae</taxon>
        <taxon>Chlorophyta</taxon>
        <taxon>core chlorophytes</taxon>
        <taxon>Trebouxiophyceae</taxon>
        <taxon>Trebouxiophyceae incertae sedis</taxon>
        <taxon>Coccomyxaceae</taxon>
        <taxon>Coccomyxa</taxon>
        <taxon>Coccomyxa subellipsoidea</taxon>
    </lineage>
</organism>
<dbReference type="GO" id="GO:0005930">
    <property type="term" value="C:axoneme"/>
    <property type="evidence" value="ECO:0007669"/>
    <property type="project" value="UniProtKB-SubCell"/>
</dbReference>